<feature type="region of interest" description="Disordered" evidence="1">
    <location>
        <begin position="564"/>
        <end position="658"/>
    </location>
</feature>
<name>A0ABR1YFG6_9PEZI</name>
<evidence type="ECO:0000313" key="3">
    <source>
        <dbReference type="Proteomes" id="UP001492380"/>
    </source>
</evidence>
<organism evidence="2 3">
    <name type="scientific">Phyllosticta capitalensis</name>
    <dbReference type="NCBI Taxonomy" id="121624"/>
    <lineage>
        <taxon>Eukaryota</taxon>
        <taxon>Fungi</taxon>
        <taxon>Dikarya</taxon>
        <taxon>Ascomycota</taxon>
        <taxon>Pezizomycotina</taxon>
        <taxon>Dothideomycetes</taxon>
        <taxon>Dothideomycetes incertae sedis</taxon>
        <taxon>Botryosphaeriales</taxon>
        <taxon>Phyllostictaceae</taxon>
        <taxon>Phyllosticta</taxon>
    </lineage>
</organism>
<feature type="compositionally biased region" description="Pro residues" evidence="1">
    <location>
        <begin position="568"/>
        <end position="582"/>
    </location>
</feature>
<sequence>MPTHHGTRTKVSLIIADLDSTTTKEPENIRGHSEVAKRALERSENDFKNGRELKESFIPLDGDDFNTLHYLGQDAYMPFMMVRAGKELRPNPSLKRVYHPNPVRNAIYARVLGHSPADVIHTPHALAIRLDISEQTFLKTNLPANDMKIDIFFNGKFTNATTVPARSIKDKKPFFVFGGLRTHYMLERPWVVLPRDKNADGTQRRAAPRTETSQDRWNELAQAISEEVDLRATQGRTPVVEYLDALSKLPMPPEMDQWDERDTHRYSVIDVVLSYGHGRKDGANAAYLTKPTRLRPRPKASQGVPPAPVSRQLDDIVEEKLSRSISDIHIRKDHNVVTSSEQLPKYLTGAMEKAGLGVQTTAEQASRWSTASAMLKDVLDRGEETTKTEPSTPLRGLPPPISPPRSSLFTGSRLREVTLPSDFDVPDLKLPPAATPSSLVRDTSRMSLQSPSSRVTRSGNRYNISSGSPRKRRRTSSTSSASPTSIGISSRGIFTTAGSGTDLSTRTAPLKQFVHPDALMPPPLSPLKSFGDLLLETPKKDKSTRVVFKLGGALVRTANVPTRLLTSMPPPLTTPSRNPTPTPARRIARARPSRAKNAGRGSTTTTNATPYTLFPNPYTAPALASPFATTTTTPSTPPRSRKPRGSESSPVKASAERQAANEAAFRAFVDPPLARDAAVSYSAVRAAWRGSQWTQGMERGAGGGVVRQIRTERGGEFGEEGVVLGVRFVVF</sequence>
<accession>A0ABR1YFG6</accession>
<gene>
    <name evidence="2" type="ORF">HDK90DRAFT_513061</name>
</gene>
<feature type="compositionally biased region" description="Polar residues" evidence="1">
    <location>
        <begin position="492"/>
        <end position="502"/>
    </location>
</feature>
<keyword evidence="3" id="KW-1185">Reference proteome</keyword>
<dbReference type="Proteomes" id="UP001492380">
    <property type="component" value="Unassembled WGS sequence"/>
</dbReference>
<feature type="compositionally biased region" description="Polar residues" evidence="1">
    <location>
        <begin position="435"/>
        <end position="464"/>
    </location>
</feature>
<reference evidence="2 3" key="1">
    <citation type="submission" date="2024-04" db="EMBL/GenBank/DDBJ databases">
        <title>Phyllosticta paracitricarpa is synonymous to the EU quarantine fungus P. citricarpa based on phylogenomic analyses.</title>
        <authorList>
            <consortium name="Lawrence Berkeley National Laboratory"/>
            <person name="Van Ingen-Buijs V.A."/>
            <person name="Van Westerhoven A.C."/>
            <person name="Haridas S."/>
            <person name="Skiadas P."/>
            <person name="Martin F."/>
            <person name="Groenewald J.Z."/>
            <person name="Crous P.W."/>
            <person name="Seidl M.F."/>
        </authorList>
    </citation>
    <scope>NUCLEOTIDE SEQUENCE [LARGE SCALE GENOMIC DNA]</scope>
    <source>
        <strain evidence="2 3">CBS 123374</strain>
    </source>
</reference>
<feature type="compositionally biased region" description="Polar residues" evidence="1">
    <location>
        <begin position="600"/>
        <end position="610"/>
    </location>
</feature>
<feature type="region of interest" description="Disordered" evidence="1">
    <location>
        <begin position="422"/>
        <end position="502"/>
    </location>
</feature>
<feature type="region of interest" description="Disordered" evidence="1">
    <location>
        <begin position="381"/>
        <end position="408"/>
    </location>
</feature>
<proteinExistence type="predicted"/>
<dbReference type="EMBL" id="JBBWRZ010000009">
    <property type="protein sequence ID" value="KAK8228789.1"/>
    <property type="molecule type" value="Genomic_DNA"/>
</dbReference>
<feature type="compositionally biased region" description="Low complexity" evidence="1">
    <location>
        <begin position="476"/>
        <end position="491"/>
    </location>
</feature>
<protein>
    <submittedName>
        <fullName evidence="2">Uncharacterized protein</fullName>
    </submittedName>
</protein>
<evidence type="ECO:0000256" key="1">
    <source>
        <dbReference type="SAM" id="MobiDB-lite"/>
    </source>
</evidence>
<comment type="caution">
    <text evidence="2">The sequence shown here is derived from an EMBL/GenBank/DDBJ whole genome shotgun (WGS) entry which is preliminary data.</text>
</comment>
<feature type="compositionally biased region" description="Low complexity" evidence="1">
    <location>
        <begin position="619"/>
        <end position="634"/>
    </location>
</feature>
<evidence type="ECO:0000313" key="2">
    <source>
        <dbReference type="EMBL" id="KAK8228789.1"/>
    </source>
</evidence>